<protein>
    <submittedName>
        <fullName evidence="2">Uncharacterized protein</fullName>
    </submittedName>
</protein>
<dbReference type="KEGG" id="mxe:MYXE_44880"/>
<dbReference type="Proteomes" id="UP000464624">
    <property type="component" value="Chromosome"/>
</dbReference>
<sequence>MIAGGLVAVLDVTDAEVVGVVVIGVVIGPVVVVTGG</sequence>
<reference evidence="2 3" key="1">
    <citation type="submission" date="2019-12" db="EMBL/GenBank/DDBJ databases">
        <title>Complete genome sequence of Mycolicibacterium xenopi str. JCM15661T.</title>
        <authorList>
            <person name="Yoshida M."/>
            <person name="Fukano H."/>
            <person name="Asakura T."/>
            <person name="Hoshino Y."/>
        </authorList>
    </citation>
    <scope>NUCLEOTIDE SEQUENCE [LARGE SCALE GENOMIC DNA]</scope>
    <source>
        <strain evidence="2 3">JCM 15661T</strain>
    </source>
</reference>
<organism evidence="2 3">
    <name type="scientific">Mycobacterium xenopi</name>
    <dbReference type="NCBI Taxonomy" id="1789"/>
    <lineage>
        <taxon>Bacteria</taxon>
        <taxon>Bacillati</taxon>
        <taxon>Actinomycetota</taxon>
        <taxon>Actinomycetes</taxon>
        <taxon>Mycobacteriales</taxon>
        <taxon>Mycobacteriaceae</taxon>
        <taxon>Mycobacterium</taxon>
    </lineage>
</organism>
<keyword evidence="1" id="KW-0472">Membrane</keyword>
<evidence type="ECO:0000256" key="1">
    <source>
        <dbReference type="SAM" id="Phobius"/>
    </source>
</evidence>
<evidence type="ECO:0000313" key="3">
    <source>
        <dbReference type="Proteomes" id="UP000464624"/>
    </source>
</evidence>
<keyword evidence="1" id="KW-0812">Transmembrane</keyword>
<dbReference type="AlphaFoldDB" id="A0AAD1M2Y1"/>
<gene>
    <name evidence="2" type="ORF">MYXE_44880</name>
</gene>
<feature type="transmembrane region" description="Helical" evidence="1">
    <location>
        <begin position="17"/>
        <end position="35"/>
    </location>
</feature>
<accession>A0AAD1M2Y1</accession>
<evidence type="ECO:0000313" key="2">
    <source>
        <dbReference type="EMBL" id="BBU24698.1"/>
    </source>
</evidence>
<name>A0AAD1M2Y1_MYCXE</name>
<dbReference type="EMBL" id="AP022314">
    <property type="protein sequence ID" value="BBU24698.1"/>
    <property type="molecule type" value="Genomic_DNA"/>
</dbReference>
<proteinExistence type="predicted"/>
<keyword evidence="1" id="KW-1133">Transmembrane helix</keyword>